<keyword evidence="2" id="KW-1185">Reference proteome</keyword>
<dbReference type="OrthoDB" id="2065688at2"/>
<dbReference type="InterPro" id="IPR021799">
    <property type="entry name" value="PIN-like_prokaryotic"/>
</dbReference>
<evidence type="ECO:0000313" key="1">
    <source>
        <dbReference type="EMBL" id="SFM22899.1"/>
    </source>
</evidence>
<dbReference type="EMBL" id="FOTY01000023">
    <property type="protein sequence ID" value="SFM22899.1"/>
    <property type="molecule type" value="Genomic_DNA"/>
</dbReference>
<dbReference type="AlphaFoldDB" id="A0A1I4P584"/>
<sequence>MTKVLVNSTPIIGLSMIGKLSLLTDLFDDVLVPEAVFYEIIHDHTSKSHGKQELLEFIDKGTFQLYRVENSPMVQKLYGKLHEGELEVIVGAKELNVPYVIIDEKAARTLSKTFMLTPIGTLGILLLAKKKGKIEALKPILDELKECNFHVSKSLHYKVLHQAGELR</sequence>
<dbReference type="STRING" id="266892.SAMN04488054_12321"/>
<name>A0A1I4P584_9BACI</name>
<gene>
    <name evidence="1" type="ORF">SAMN04488054_12321</name>
</gene>
<organism evidence="1 2">
    <name type="scientific">Salibacterium qingdaonense</name>
    <dbReference type="NCBI Taxonomy" id="266892"/>
    <lineage>
        <taxon>Bacteria</taxon>
        <taxon>Bacillati</taxon>
        <taxon>Bacillota</taxon>
        <taxon>Bacilli</taxon>
        <taxon>Bacillales</taxon>
        <taxon>Bacillaceae</taxon>
    </lineage>
</organism>
<proteinExistence type="predicted"/>
<dbReference type="PANTHER" id="PTHR39550:SF1">
    <property type="entry name" value="SLL0658 PROTEIN"/>
    <property type="match status" value="1"/>
</dbReference>
<dbReference type="Proteomes" id="UP000199668">
    <property type="component" value="Unassembled WGS sequence"/>
</dbReference>
<dbReference type="RefSeq" id="WP_090927701.1">
    <property type="nucleotide sequence ID" value="NZ_FOTY01000023.1"/>
</dbReference>
<dbReference type="Pfam" id="PF11848">
    <property type="entry name" value="DUF3368"/>
    <property type="match status" value="1"/>
</dbReference>
<accession>A0A1I4P584</accession>
<dbReference type="PANTHER" id="PTHR39550">
    <property type="entry name" value="SLL0658 PROTEIN"/>
    <property type="match status" value="1"/>
</dbReference>
<reference evidence="1 2" key="1">
    <citation type="submission" date="2016-10" db="EMBL/GenBank/DDBJ databases">
        <authorList>
            <person name="de Groot N.N."/>
        </authorList>
    </citation>
    <scope>NUCLEOTIDE SEQUENCE [LARGE SCALE GENOMIC DNA]</scope>
    <source>
        <strain evidence="1 2">CGMCC 1.6134</strain>
    </source>
</reference>
<evidence type="ECO:0000313" key="2">
    <source>
        <dbReference type="Proteomes" id="UP000199668"/>
    </source>
</evidence>
<protein>
    <submittedName>
        <fullName evidence="1">Predicted nucleic acid-binding protein, contains PIN domain</fullName>
    </submittedName>
</protein>